<keyword evidence="5" id="KW-0408">Iron</keyword>
<comment type="caution">
    <text evidence="8">The sequence shown here is derived from an EMBL/GenBank/DDBJ whole genome shotgun (WGS) entry which is preliminary data.</text>
</comment>
<evidence type="ECO:0000313" key="9">
    <source>
        <dbReference type="Proteomes" id="UP001144280"/>
    </source>
</evidence>
<dbReference type="InterPro" id="IPR003819">
    <property type="entry name" value="TauD/TfdA-like"/>
</dbReference>
<dbReference type="PIRSF" id="PIRSF019543">
    <property type="entry name" value="Clavaminate_syn"/>
    <property type="match status" value="1"/>
</dbReference>
<organism evidence="8 9">
    <name type="scientific">Phytohabitans aurantiacus</name>
    <dbReference type="NCBI Taxonomy" id="3016789"/>
    <lineage>
        <taxon>Bacteria</taxon>
        <taxon>Bacillati</taxon>
        <taxon>Actinomycetota</taxon>
        <taxon>Actinomycetes</taxon>
        <taxon>Micromonosporales</taxon>
        <taxon>Micromonosporaceae</taxon>
    </lineage>
</organism>
<evidence type="ECO:0000256" key="1">
    <source>
        <dbReference type="ARBA" id="ARBA00001954"/>
    </source>
</evidence>
<keyword evidence="6" id="KW-0045">Antibiotic biosynthesis</keyword>
<evidence type="ECO:0000313" key="8">
    <source>
        <dbReference type="EMBL" id="GLH99263.1"/>
    </source>
</evidence>
<dbReference type="InterPro" id="IPR050411">
    <property type="entry name" value="AlphaKG_dependent_hydroxylases"/>
</dbReference>
<dbReference type="InterPro" id="IPR042098">
    <property type="entry name" value="TauD-like_sf"/>
</dbReference>
<dbReference type="Proteomes" id="UP001144280">
    <property type="component" value="Unassembled WGS sequence"/>
</dbReference>
<keyword evidence="4" id="KW-0560">Oxidoreductase</keyword>
<evidence type="ECO:0000256" key="3">
    <source>
        <dbReference type="ARBA" id="ARBA00022723"/>
    </source>
</evidence>
<evidence type="ECO:0000256" key="2">
    <source>
        <dbReference type="ARBA" id="ARBA00008425"/>
    </source>
</evidence>
<evidence type="ECO:0000256" key="6">
    <source>
        <dbReference type="ARBA" id="ARBA00023194"/>
    </source>
</evidence>
<dbReference type="SUPFAM" id="SSF51197">
    <property type="entry name" value="Clavaminate synthase-like"/>
    <property type="match status" value="1"/>
</dbReference>
<evidence type="ECO:0000256" key="5">
    <source>
        <dbReference type="ARBA" id="ARBA00023004"/>
    </source>
</evidence>
<comment type="cofactor">
    <cofactor evidence="1">
        <name>Fe(2+)</name>
        <dbReference type="ChEBI" id="CHEBI:29033"/>
    </cofactor>
</comment>
<dbReference type="PANTHER" id="PTHR10696:SF56">
    <property type="entry name" value="TAUD_TFDA-LIKE DOMAIN-CONTAINING PROTEIN"/>
    <property type="match status" value="1"/>
</dbReference>
<evidence type="ECO:0000256" key="4">
    <source>
        <dbReference type="ARBA" id="ARBA00023002"/>
    </source>
</evidence>
<name>A0ABQ5QXI1_9ACTN</name>
<sequence length="384" mass="41951">MRERASHRPETGTFSVVIGLQRGRRPGAGPGNGEATARQLGTAQLPVRCLESARGGCESRAVISDLVDLRDVALTPAERSVTSAVVERLIRTAPEWVDDTAWQARARSQSCHLPVRLLEAIRSFRYDGGLSGRLSVTNLPIDVASLPGTPNEADSVERSVTVPAALAMLLGLQLGEVIAYRDEKQGAMVQNVVPVRSLARSQSNGGSVPLEFHTENAFHPDRPHYVGLLCLRPAHEGQVGTRVASIRRALPLIDDASRAILHEDRFVTAAPPSFRLASRSAPRPVLEGSTDDPDLCVDFHATTALDEPAARALARLREALMEVRADLVLSPGDMVFLDNRLVVHGRVGFQPRYDGSDRWLHRVFVHLDSRRTRPRRIDNGSVLV</sequence>
<dbReference type="Pfam" id="PF02668">
    <property type="entry name" value="TauD"/>
    <property type="match status" value="1"/>
</dbReference>
<comment type="similarity">
    <text evidence="2">Belongs to the clavaminate synthase family.</text>
</comment>
<dbReference type="Gene3D" id="3.60.130.10">
    <property type="entry name" value="Clavaminate synthase-like"/>
    <property type="match status" value="1"/>
</dbReference>
<dbReference type="InterPro" id="IPR014503">
    <property type="entry name" value="Clavaminate_syn-like"/>
</dbReference>
<feature type="domain" description="TauD/TfdA-like" evidence="7">
    <location>
        <begin position="169"/>
        <end position="363"/>
    </location>
</feature>
<dbReference type="EMBL" id="BSDI01000022">
    <property type="protein sequence ID" value="GLH99263.1"/>
    <property type="molecule type" value="Genomic_DNA"/>
</dbReference>
<keyword evidence="3" id="KW-0479">Metal-binding</keyword>
<proteinExistence type="inferred from homology"/>
<accession>A0ABQ5QXI1</accession>
<gene>
    <name evidence="8" type="ORF">Pa4123_45380</name>
</gene>
<reference evidence="8" key="1">
    <citation type="submission" date="2022-12" db="EMBL/GenBank/DDBJ databases">
        <title>New Phytohabitans aurantiacus sp. RD004123 nov., an actinomycete isolated from soil.</title>
        <authorList>
            <person name="Triningsih D.W."/>
            <person name="Harunari E."/>
            <person name="Igarashi Y."/>
        </authorList>
    </citation>
    <scope>NUCLEOTIDE SEQUENCE</scope>
    <source>
        <strain evidence="8">RD004123</strain>
    </source>
</reference>
<dbReference type="PANTHER" id="PTHR10696">
    <property type="entry name" value="GAMMA-BUTYROBETAINE HYDROXYLASE-RELATED"/>
    <property type="match status" value="1"/>
</dbReference>
<protein>
    <submittedName>
        <fullName evidence="8">L-asparagine oxygenase</fullName>
    </submittedName>
</protein>
<keyword evidence="9" id="KW-1185">Reference proteome</keyword>
<evidence type="ECO:0000259" key="7">
    <source>
        <dbReference type="Pfam" id="PF02668"/>
    </source>
</evidence>